<evidence type="ECO:0000256" key="1">
    <source>
        <dbReference type="SAM" id="MobiDB-lite"/>
    </source>
</evidence>
<evidence type="ECO:0000313" key="2">
    <source>
        <dbReference type="EMBL" id="EJP65709.1"/>
    </source>
</evidence>
<gene>
    <name evidence="2" type="ORF">BBA_05578</name>
</gene>
<dbReference type="HOGENOM" id="CLU_3049985_0_0_1"/>
<protein>
    <submittedName>
        <fullName evidence="2">Uncharacterized protein</fullName>
    </submittedName>
</protein>
<reference evidence="2 3" key="1">
    <citation type="journal article" date="2012" name="Sci. Rep.">
        <title>Genomic perspectives on the evolution of fungal entomopathogenicity in Beauveria bassiana.</title>
        <authorList>
            <person name="Xiao G."/>
            <person name="Ying S.H."/>
            <person name="Zheng P."/>
            <person name="Wang Z.L."/>
            <person name="Zhang S."/>
            <person name="Xie X.Q."/>
            <person name="Shang Y."/>
            <person name="St Leger R.J."/>
            <person name="Zhao G.P."/>
            <person name="Wang C."/>
            <person name="Feng M.G."/>
        </authorList>
    </citation>
    <scope>NUCLEOTIDE SEQUENCE [LARGE SCALE GENOMIC DNA]</scope>
    <source>
        <strain evidence="2 3">ARSEF 2860</strain>
    </source>
</reference>
<dbReference type="Proteomes" id="UP000002762">
    <property type="component" value="Unassembled WGS sequence"/>
</dbReference>
<dbReference type="EMBL" id="JH725163">
    <property type="protein sequence ID" value="EJP65709.1"/>
    <property type="molecule type" value="Genomic_DNA"/>
</dbReference>
<proteinExistence type="predicted"/>
<dbReference type="RefSeq" id="XP_008598897.1">
    <property type="nucleotide sequence ID" value="XM_008600675.1"/>
</dbReference>
<keyword evidence="3" id="KW-1185">Reference proteome</keyword>
<sequence>MADNERQLAGEGLTWRPSLADQGESPEPHEHWYMQAIPDEIENSDWNGEFGRYG</sequence>
<evidence type="ECO:0000313" key="3">
    <source>
        <dbReference type="Proteomes" id="UP000002762"/>
    </source>
</evidence>
<organism evidence="2 3">
    <name type="scientific">Beauveria bassiana (strain ARSEF 2860)</name>
    <name type="common">White muscardine disease fungus</name>
    <name type="synonym">Tritirachium shiotae</name>
    <dbReference type="NCBI Taxonomy" id="655819"/>
    <lineage>
        <taxon>Eukaryota</taxon>
        <taxon>Fungi</taxon>
        <taxon>Dikarya</taxon>
        <taxon>Ascomycota</taxon>
        <taxon>Pezizomycotina</taxon>
        <taxon>Sordariomycetes</taxon>
        <taxon>Hypocreomycetidae</taxon>
        <taxon>Hypocreales</taxon>
        <taxon>Cordycipitaceae</taxon>
        <taxon>Beauveria</taxon>
    </lineage>
</organism>
<feature type="region of interest" description="Disordered" evidence="1">
    <location>
        <begin position="1"/>
        <end position="29"/>
    </location>
</feature>
<dbReference type="AlphaFoldDB" id="J4KNH4"/>
<dbReference type="GeneID" id="19888590"/>
<accession>J4KNH4</accession>
<name>J4KNH4_BEAB2</name>
<dbReference type="InParanoid" id="J4KNH4"/>